<dbReference type="InterPro" id="IPR029787">
    <property type="entry name" value="Nucleotide_cyclase"/>
</dbReference>
<protein>
    <submittedName>
        <fullName evidence="6">GGDEF domain-containing protein</fullName>
    </submittedName>
</protein>
<keyword evidence="1" id="KW-0472">Membrane</keyword>
<dbReference type="Gene3D" id="3.20.20.450">
    <property type="entry name" value="EAL domain"/>
    <property type="match status" value="1"/>
</dbReference>
<dbReference type="FunFam" id="3.20.20.450:FF:000001">
    <property type="entry name" value="Cyclic di-GMP phosphodiesterase yahA"/>
    <property type="match status" value="1"/>
</dbReference>
<dbReference type="Gene3D" id="3.30.450.20">
    <property type="entry name" value="PAS domain"/>
    <property type="match status" value="3"/>
</dbReference>
<proteinExistence type="predicted"/>
<name>A0A240TZV0_9BURK</name>
<dbReference type="GO" id="GO:0006355">
    <property type="term" value="P:regulation of DNA-templated transcription"/>
    <property type="evidence" value="ECO:0007669"/>
    <property type="project" value="InterPro"/>
</dbReference>
<dbReference type="InterPro" id="IPR001610">
    <property type="entry name" value="PAC"/>
</dbReference>
<dbReference type="PANTHER" id="PTHR44757">
    <property type="entry name" value="DIGUANYLATE CYCLASE DGCP"/>
    <property type="match status" value="1"/>
</dbReference>
<dbReference type="SUPFAM" id="SSF55073">
    <property type="entry name" value="Nucleotide cyclase"/>
    <property type="match status" value="1"/>
</dbReference>
<keyword evidence="7" id="KW-1185">Reference proteome</keyword>
<dbReference type="SUPFAM" id="SSF141868">
    <property type="entry name" value="EAL domain-like"/>
    <property type="match status" value="1"/>
</dbReference>
<dbReference type="PROSITE" id="PS50887">
    <property type="entry name" value="GGDEF"/>
    <property type="match status" value="1"/>
</dbReference>
<dbReference type="CDD" id="cd00130">
    <property type="entry name" value="PAS"/>
    <property type="match status" value="3"/>
</dbReference>
<feature type="transmembrane region" description="Helical" evidence="1">
    <location>
        <begin position="12"/>
        <end position="30"/>
    </location>
</feature>
<dbReference type="InterPro" id="IPR000014">
    <property type="entry name" value="PAS"/>
</dbReference>
<dbReference type="SUPFAM" id="SSF55785">
    <property type="entry name" value="PYP-like sensor domain (PAS domain)"/>
    <property type="match status" value="3"/>
</dbReference>
<dbReference type="InterPro" id="IPR013655">
    <property type="entry name" value="PAS_fold_3"/>
</dbReference>
<evidence type="ECO:0000313" key="7">
    <source>
        <dbReference type="Proteomes" id="UP000194432"/>
    </source>
</evidence>
<dbReference type="RefSeq" id="WP_094097105.1">
    <property type="nucleotide sequence ID" value="NZ_CP021361.1"/>
</dbReference>
<dbReference type="Pfam" id="PF00563">
    <property type="entry name" value="EAL"/>
    <property type="match status" value="1"/>
</dbReference>
<dbReference type="SMART" id="SM00086">
    <property type="entry name" value="PAC"/>
    <property type="match status" value="3"/>
</dbReference>
<evidence type="ECO:0000259" key="2">
    <source>
        <dbReference type="PROSITE" id="PS50112"/>
    </source>
</evidence>
<dbReference type="InterPro" id="IPR035965">
    <property type="entry name" value="PAS-like_dom_sf"/>
</dbReference>
<dbReference type="AlphaFoldDB" id="A0A240TZV0"/>
<evidence type="ECO:0000256" key="1">
    <source>
        <dbReference type="SAM" id="Phobius"/>
    </source>
</evidence>
<dbReference type="PROSITE" id="PS50112">
    <property type="entry name" value="PAS"/>
    <property type="match status" value="2"/>
</dbReference>
<evidence type="ECO:0000259" key="5">
    <source>
        <dbReference type="PROSITE" id="PS50887"/>
    </source>
</evidence>
<keyword evidence="1" id="KW-0812">Transmembrane</keyword>
<dbReference type="InterPro" id="IPR000700">
    <property type="entry name" value="PAS-assoc_C"/>
</dbReference>
<keyword evidence="1" id="KW-1133">Transmembrane helix</keyword>
<dbReference type="CDD" id="cd01948">
    <property type="entry name" value="EAL"/>
    <property type="match status" value="1"/>
</dbReference>
<dbReference type="InterPro" id="IPR052155">
    <property type="entry name" value="Biofilm_reg_signaling"/>
</dbReference>
<dbReference type="Gene3D" id="3.30.70.270">
    <property type="match status" value="1"/>
</dbReference>
<sequence>MRITGCIPKLAPWWGVVLYLVFGVAWVFVGDALLAQWSGTPEQIAHFQTWKGWLYVFVTSAMAGWLLGRMRKVERQRSAVARELAQIVHHAPVGMARVAIDGRILWANGCLCRMLGEDLQALQVLNFRDVVRAADPDHATQQIERLLAGEIDHYLGARQCHRPSDGRIVHVLNTVTFVPAEGDEPAHLDCVLQDMGEIQAARTALERSETRLRLAVEGSGGGMWDRDLLRARTVFSPSVARMLHYKGDDFARDFRLRERLHPDDSERVRLAVRYALASGEPFVEKARLRCFDGDYRWFMARGVRHLNEAGQPERFSGILTDLTRERQIDERQRLASTVMDHMSEGVIVTDTHNRILSMNASVTRLLGYSEDELLGKTPRVFKSERHDRAFYEAMWESMKRTGRWQGEIWNRRKNGEVFPEHMSMSVVRDAAGTATHYVCMFTDISDEKAQHQRLEFLAHNDALTGLSNRLWFCGQLEDAVVQARASGERMAVLHLNLDRFKDVNDSYGHAIGDQVLKDIARRVQAAMRPGDLLGRMAGDELAVVVRHLRHADGAAAVARQLIAAVAEPWRSPDGFEVVAGASVGICMFPDHAATAQTLLQGAHAAVYGAKALGRGAWCFYTEEMTQSARDRLTLESRLRLALAHGHMVLHYQPQIDIATGRIVGAEVLVRWNDPEEGLIAPGRFIPVAEVSGIIGPLGEWIIGEACRQGQRWREEGLPALTVAVNVSPRQFQLTDLVGCTASALQETGFPAAMLELEITESALAEREDEARQTMRRLRDLGLRLAVDDFGTGYSSLAQLKRFPIDVLKIDQGFIRDIPHSADDMAISAAIIAMGHSMGLKVLAEGVETAEQLAFLRERGCDSFQGYHCSRPVPAAAFAALVRAQQAG</sequence>
<gene>
    <name evidence="6" type="ORF">CBP34_01750</name>
</gene>
<reference evidence="6 7" key="1">
    <citation type="submission" date="2017-05" db="EMBL/GenBank/DDBJ databases">
        <title>Polyphasic characterization of four soil-derived phenanthrene-degrading Acidovorax strains and proposal of Acidovorax phenanthrenivorans sp. nov.</title>
        <authorList>
            <person name="Singleton D.R."/>
            <person name="Lee J."/>
            <person name="Dickey A.N."/>
            <person name="Stroud A."/>
            <person name="Scholl E.H."/>
            <person name="Wright F.A."/>
            <person name="Aitken M.D."/>
        </authorList>
    </citation>
    <scope>NUCLEOTIDE SEQUENCE [LARGE SCALE GENOMIC DNA]</scope>
    <source>
        <strain evidence="6">NA3</strain>
    </source>
</reference>
<dbReference type="Pfam" id="PF08447">
    <property type="entry name" value="PAS_3"/>
    <property type="match status" value="1"/>
</dbReference>
<accession>A0A240TZV0</accession>
<dbReference type="InterPro" id="IPR001633">
    <property type="entry name" value="EAL_dom"/>
</dbReference>
<dbReference type="Pfam" id="PF00989">
    <property type="entry name" value="PAS"/>
    <property type="match status" value="1"/>
</dbReference>
<dbReference type="NCBIfam" id="TIGR00254">
    <property type="entry name" value="GGDEF"/>
    <property type="match status" value="1"/>
</dbReference>
<dbReference type="CDD" id="cd01949">
    <property type="entry name" value="GGDEF"/>
    <property type="match status" value="1"/>
</dbReference>
<dbReference type="InterPro" id="IPR035919">
    <property type="entry name" value="EAL_sf"/>
</dbReference>
<feature type="domain" description="PAS" evidence="2">
    <location>
        <begin position="208"/>
        <end position="279"/>
    </location>
</feature>
<dbReference type="SMART" id="SM00091">
    <property type="entry name" value="PAS"/>
    <property type="match status" value="3"/>
</dbReference>
<dbReference type="InterPro" id="IPR013767">
    <property type="entry name" value="PAS_fold"/>
</dbReference>
<dbReference type="Pfam" id="PF13426">
    <property type="entry name" value="PAS_9"/>
    <property type="match status" value="1"/>
</dbReference>
<dbReference type="InterPro" id="IPR043128">
    <property type="entry name" value="Rev_trsase/Diguanyl_cyclase"/>
</dbReference>
<dbReference type="SMART" id="SM00052">
    <property type="entry name" value="EAL"/>
    <property type="match status" value="1"/>
</dbReference>
<feature type="domain" description="EAL" evidence="4">
    <location>
        <begin position="631"/>
        <end position="885"/>
    </location>
</feature>
<dbReference type="PROSITE" id="PS50883">
    <property type="entry name" value="EAL"/>
    <property type="match status" value="1"/>
</dbReference>
<dbReference type="NCBIfam" id="TIGR00229">
    <property type="entry name" value="sensory_box"/>
    <property type="match status" value="3"/>
</dbReference>
<organism evidence="6 7">
    <name type="scientific">Acidovorax carolinensis</name>
    <dbReference type="NCBI Taxonomy" id="553814"/>
    <lineage>
        <taxon>Bacteria</taxon>
        <taxon>Pseudomonadati</taxon>
        <taxon>Pseudomonadota</taxon>
        <taxon>Betaproteobacteria</taxon>
        <taxon>Burkholderiales</taxon>
        <taxon>Comamonadaceae</taxon>
        <taxon>Acidovorax</taxon>
    </lineage>
</organism>
<dbReference type="PANTHER" id="PTHR44757:SF2">
    <property type="entry name" value="BIOFILM ARCHITECTURE MAINTENANCE PROTEIN MBAA"/>
    <property type="match status" value="1"/>
</dbReference>
<evidence type="ECO:0000313" key="6">
    <source>
        <dbReference type="EMBL" id="ART50638.1"/>
    </source>
</evidence>
<feature type="domain" description="PAC" evidence="3">
    <location>
        <begin position="404"/>
        <end position="456"/>
    </location>
</feature>
<dbReference type="SMART" id="SM00267">
    <property type="entry name" value="GGDEF"/>
    <property type="match status" value="1"/>
</dbReference>
<dbReference type="PROSITE" id="PS50113">
    <property type="entry name" value="PAC"/>
    <property type="match status" value="2"/>
</dbReference>
<dbReference type="Proteomes" id="UP000194432">
    <property type="component" value="Chromosome 1"/>
</dbReference>
<dbReference type="KEGG" id="acin:CBP34_01750"/>
<dbReference type="InterPro" id="IPR000160">
    <property type="entry name" value="GGDEF_dom"/>
</dbReference>
<feature type="domain" description="PAS" evidence="2">
    <location>
        <begin position="331"/>
        <end position="377"/>
    </location>
</feature>
<dbReference type="EMBL" id="CP021361">
    <property type="protein sequence ID" value="ART50638.1"/>
    <property type="molecule type" value="Genomic_DNA"/>
</dbReference>
<evidence type="ECO:0000259" key="3">
    <source>
        <dbReference type="PROSITE" id="PS50113"/>
    </source>
</evidence>
<dbReference type="Pfam" id="PF00990">
    <property type="entry name" value="GGDEF"/>
    <property type="match status" value="1"/>
</dbReference>
<feature type="domain" description="PAC" evidence="3">
    <location>
        <begin position="282"/>
        <end position="334"/>
    </location>
</feature>
<feature type="domain" description="GGDEF" evidence="5">
    <location>
        <begin position="488"/>
        <end position="622"/>
    </location>
</feature>
<evidence type="ECO:0000259" key="4">
    <source>
        <dbReference type="PROSITE" id="PS50883"/>
    </source>
</evidence>